<dbReference type="AlphaFoldDB" id="A0A8H5ZMJ3"/>
<feature type="transmembrane region" description="Helical" evidence="5">
    <location>
        <begin position="483"/>
        <end position="502"/>
    </location>
</feature>
<dbReference type="Gene3D" id="1.20.1250.20">
    <property type="entry name" value="MFS general substrate transporter like domains"/>
    <property type="match status" value="1"/>
</dbReference>
<dbReference type="Proteomes" id="UP000624244">
    <property type="component" value="Unassembled WGS sequence"/>
</dbReference>
<proteinExistence type="predicted"/>
<comment type="subcellular location">
    <subcellularLocation>
        <location evidence="1">Membrane</location>
        <topology evidence="1">Multi-pass membrane protein</topology>
    </subcellularLocation>
</comment>
<dbReference type="PANTHER" id="PTHR23502:SF47">
    <property type="entry name" value="MAJOR FACILITATOR SUPERFAMILY (MFS) PROFILE DOMAIN-CONTAINING PROTEIN-RELATED"/>
    <property type="match status" value="1"/>
</dbReference>
<feature type="transmembrane region" description="Helical" evidence="5">
    <location>
        <begin position="232"/>
        <end position="255"/>
    </location>
</feature>
<reference evidence="6" key="1">
    <citation type="submission" date="2019-11" db="EMBL/GenBank/DDBJ databases">
        <title>Bipolaris sorokiniana Genome sequencing.</title>
        <authorList>
            <person name="Wang H."/>
        </authorList>
    </citation>
    <scope>NUCLEOTIDE SEQUENCE</scope>
</reference>
<feature type="transmembrane region" description="Helical" evidence="5">
    <location>
        <begin position="173"/>
        <end position="197"/>
    </location>
</feature>
<protein>
    <recommendedName>
        <fullName evidence="8">Major facilitator superfamily (MFS) profile domain-containing protein</fullName>
    </recommendedName>
</protein>
<gene>
    <name evidence="6" type="ORF">GGP41_002729</name>
</gene>
<dbReference type="GO" id="GO:0022857">
    <property type="term" value="F:transmembrane transporter activity"/>
    <property type="evidence" value="ECO:0007669"/>
    <property type="project" value="InterPro"/>
</dbReference>
<evidence type="ECO:0000256" key="4">
    <source>
        <dbReference type="ARBA" id="ARBA00023136"/>
    </source>
</evidence>
<dbReference type="InterPro" id="IPR011701">
    <property type="entry name" value="MFS"/>
</dbReference>
<name>A0A8H5ZMJ3_COCSA</name>
<evidence type="ECO:0008006" key="8">
    <source>
        <dbReference type="Google" id="ProtNLM"/>
    </source>
</evidence>
<dbReference type="PANTHER" id="PTHR23502">
    <property type="entry name" value="MAJOR FACILITATOR SUPERFAMILY"/>
    <property type="match status" value="1"/>
</dbReference>
<dbReference type="GO" id="GO:0005886">
    <property type="term" value="C:plasma membrane"/>
    <property type="evidence" value="ECO:0007669"/>
    <property type="project" value="TreeGrafter"/>
</dbReference>
<organism evidence="6 7">
    <name type="scientific">Cochliobolus sativus</name>
    <name type="common">Common root rot and spot blotch fungus</name>
    <name type="synonym">Bipolaris sorokiniana</name>
    <dbReference type="NCBI Taxonomy" id="45130"/>
    <lineage>
        <taxon>Eukaryota</taxon>
        <taxon>Fungi</taxon>
        <taxon>Dikarya</taxon>
        <taxon>Ascomycota</taxon>
        <taxon>Pezizomycotina</taxon>
        <taxon>Dothideomycetes</taxon>
        <taxon>Pleosporomycetidae</taxon>
        <taxon>Pleosporales</taxon>
        <taxon>Pleosporineae</taxon>
        <taxon>Pleosporaceae</taxon>
        <taxon>Bipolaris</taxon>
    </lineage>
</organism>
<evidence type="ECO:0000256" key="2">
    <source>
        <dbReference type="ARBA" id="ARBA00022692"/>
    </source>
</evidence>
<evidence type="ECO:0000256" key="5">
    <source>
        <dbReference type="SAM" id="Phobius"/>
    </source>
</evidence>
<evidence type="ECO:0000256" key="3">
    <source>
        <dbReference type="ARBA" id="ARBA00022989"/>
    </source>
</evidence>
<feature type="transmembrane region" description="Helical" evidence="5">
    <location>
        <begin position="542"/>
        <end position="568"/>
    </location>
</feature>
<feature type="transmembrane region" description="Helical" evidence="5">
    <location>
        <begin position="299"/>
        <end position="317"/>
    </location>
</feature>
<dbReference type="SUPFAM" id="SSF103473">
    <property type="entry name" value="MFS general substrate transporter"/>
    <property type="match status" value="1"/>
</dbReference>
<sequence>MDIMLSPTGTYSSTAVPLEDPHPEVELAPPHQFEPIVIPRQMSPLSSPHTPVITRLPSVRSKLGSRARADSIATDACAKRESYNLTGTTFLITNDGRTLKLPVASESKADPLNWSNAKTAGAFFAIVLFSAVCLTAAQAPAVMLDSIQNTFKHEVGRIDLLHMDTSLTNLQNIAPWLIKALVTGPPLFMGIGCFVWVPLSIGLGRRPTVLIATMIVLIATLGASQARTFGQLVVASCFIGLSEGLGLCLAFLIVIDLTYINQRPRAISFMWCIAGCFGTSGVALAPVIAHHGQNWRQFYYFWTIPVVISLFVTFVLYPETYFKRPTVAFNGLILMQSATEKLTIYQDREVDSSIYRDLPEYPVRTGFAGFRDRVGLSRSPFASWSSAGRCYLQMAYCACNPLLFWVFVASGFNSASMIFIGATSSRILTSPPYNLSPGVVGTVYAASGVGALIGLPVCWIFICNGLKRLSQRNHGVLEAEHYLIAYVLPIIVGALSSLLYGLSVKLQWHWVFLYLAYGGHGFSLVTLMTANTLWVAEAFPRWAAPALAVVIGSCYFISFAMSFALVPWVEAHGYLWVGIELMIFQILGGLVALPVAFWGKGMRQAIAGRWSEDRSGALRPL</sequence>
<feature type="transmembrane region" description="Helical" evidence="5">
    <location>
        <begin position="122"/>
        <end position="143"/>
    </location>
</feature>
<keyword evidence="4 5" id="KW-0472">Membrane</keyword>
<evidence type="ECO:0000313" key="6">
    <source>
        <dbReference type="EMBL" id="KAF5850483.1"/>
    </source>
</evidence>
<feature type="transmembrane region" description="Helical" evidence="5">
    <location>
        <begin position="267"/>
        <end position="287"/>
    </location>
</feature>
<feature type="transmembrane region" description="Helical" evidence="5">
    <location>
        <begin position="209"/>
        <end position="226"/>
    </location>
</feature>
<evidence type="ECO:0000256" key="1">
    <source>
        <dbReference type="ARBA" id="ARBA00004141"/>
    </source>
</evidence>
<accession>A0A8H5ZMJ3</accession>
<dbReference type="EMBL" id="WNKQ01000007">
    <property type="protein sequence ID" value="KAF5850483.1"/>
    <property type="molecule type" value="Genomic_DNA"/>
</dbReference>
<feature type="transmembrane region" description="Helical" evidence="5">
    <location>
        <begin position="574"/>
        <end position="599"/>
    </location>
</feature>
<feature type="transmembrane region" description="Helical" evidence="5">
    <location>
        <begin position="442"/>
        <end position="462"/>
    </location>
</feature>
<keyword evidence="2 5" id="KW-0812">Transmembrane</keyword>
<dbReference type="InterPro" id="IPR036259">
    <property type="entry name" value="MFS_trans_sf"/>
</dbReference>
<feature type="transmembrane region" description="Helical" evidence="5">
    <location>
        <begin position="402"/>
        <end position="422"/>
    </location>
</feature>
<keyword evidence="3 5" id="KW-1133">Transmembrane helix</keyword>
<dbReference type="Pfam" id="PF07690">
    <property type="entry name" value="MFS_1"/>
    <property type="match status" value="1"/>
</dbReference>
<evidence type="ECO:0000313" key="7">
    <source>
        <dbReference type="Proteomes" id="UP000624244"/>
    </source>
</evidence>
<feature type="transmembrane region" description="Helical" evidence="5">
    <location>
        <begin position="508"/>
        <end position="530"/>
    </location>
</feature>
<comment type="caution">
    <text evidence="6">The sequence shown here is derived from an EMBL/GenBank/DDBJ whole genome shotgun (WGS) entry which is preliminary data.</text>
</comment>